<dbReference type="GO" id="GO:0005576">
    <property type="term" value="C:extracellular region"/>
    <property type="evidence" value="ECO:0007669"/>
    <property type="project" value="UniProtKB-SubCell"/>
</dbReference>
<evidence type="ECO:0000256" key="4">
    <source>
        <dbReference type="ARBA" id="ARBA00022729"/>
    </source>
</evidence>
<evidence type="ECO:0000256" key="3">
    <source>
        <dbReference type="ARBA" id="ARBA00022525"/>
    </source>
</evidence>
<reference evidence="6" key="1">
    <citation type="submission" date="2017-02" db="UniProtKB">
        <authorList>
            <consortium name="WormBaseParasite"/>
        </authorList>
    </citation>
    <scope>IDENTIFICATION</scope>
</reference>
<evidence type="ECO:0000256" key="2">
    <source>
        <dbReference type="ARBA" id="ARBA00010112"/>
    </source>
</evidence>
<dbReference type="GO" id="GO:0009986">
    <property type="term" value="C:cell surface"/>
    <property type="evidence" value="ECO:0007669"/>
    <property type="project" value="InterPro"/>
</dbReference>
<organism evidence="5 6">
    <name type="scientific">Parastrongyloides trichosuri</name>
    <name type="common">Possum-specific nematode worm</name>
    <dbReference type="NCBI Taxonomy" id="131310"/>
    <lineage>
        <taxon>Eukaryota</taxon>
        <taxon>Metazoa</taxon>
        <taxon>Ecdysozoa</taxon>
        <taxon>Nematoda</taxon>
        <taxon>Chromadorea</taxon>
        <taxon>Rhabditida</taxon>
        <taxon>Tylenchina</taxon>
        <taxon>Panagrolaimomorpha</taxon>
        <taxon>Strongyloidoidea</taxon>
        <taxon>Strongyloididae</taxon>
        <taxon>Parastrongyloides</taxon>
    </lineage>
</organism>
<dbReference type="Pfam" id="PF01060">
    <property type="entry name" value="TTR-52"/>
    <property type="match status" value="1"/>
</dbReference>
<protein>
    <submittedName>
        <fullName evidence="6">Transthyretin-like family protein</fullName>
    </submittedName>
</protein>
<keyword evidence="3" id="KW-0964">Secreted</keyword>
<dbReference type="SUPFAM" id="SSF49478">
    <property type="entry name" value="Cna protein B-type domain"/>
    <property type="match status" value="1"/>
</dbReference>
<name>A0A0N5A2R0_PARTI</name>
<keyword evidence="4" id="KW-0732">Signal</keyword>
<keyword evidence="5" id="KW-1185">Reference proteome</keyword>
<dbReference type="InterPro" id="IPR001534">
    <property type="entry name" value="Transthyretin-like"/>
</dbReference>
<sequence length="127" mass="14739">MPRDQAIGAMGNVLCLGKPVKNITVRLYRYDKASEYDLLHETTTDSEGNFVVEGYDTGRKIIKPYIFIYHTCGITSPHEKNCEFKTILPISRNYINFGESVRFYEPFWDIELSGSYRKVEIRVKVCE</sequence>
<dbReference type="WBParaSite" id="PTRK_0001592500.1">
    <property type="protein sequence ID" value="PTRK_0001592500.1"/>
    <property type="gene ID" value="PTRK_0001592500"/>
</dbReference>
<evidence type="ECO:0000313" key="5">
    <source>
        <dbReference type="Proteomes" id="UP000038045"/>
    </source>
</evidence>
<dbReference type="InterPro" id="IPR038479">
    <property type="entry name" value="Transthyretin-like_sf"/>
</dbReference>
<proteinExistence type="inferred from homology"/>
<comment type="similarity">
    <text evidence="2">Belongs to the nematode transthyretin-like family.</text>
</comment>
<dbReference type="Gene3D" id="2.60.40.3330">
    <property type="match status" value="1"/>
</dbReference>
<evidence type="ECO:0000256" key="1">
    <source>
        <dbReference type="ARBA" id="ARBA00004613"/>
    </source>
</evidence>
<dbReference type="PANTHER" id="PTHR21700">
    <property type="entry name" value="TRANSTHYRETIN-LIKE FAMILY PROTEIN-RELATED"/>
    <property type="match status" value="1"/>
</dbReference>
<comment type="subcellular location">
    <subcellularLocation>
        <location evidence="1">Secreted</location>
    </subcellularLocation>
</comment>
<dbReference type="AlphaFoldDB" id="A0A0N5A2R0"/>
<dbReference type="Proteomes" id="UP000038045">
    <property type="component" value="Unplaced"/>
</dbReference>
<evidence type="ECO:0000313" key="6">
    <source>
        <dbReference type="WBParaSite" id="PTRK_0001592500.1"/>
    </source>
</evidence>
<accession>A0A0N5A2R0</accession>